<gene>
    <name evidence="2" type="ORF">SDC9_112641</name>
</gene>
<name>A0A645BJV4_9ZZZZ</name>
<dbReference type="AlphaFoldDB" id="A0A645BJV4"/>
<feature type="transmembrane region" description="Helical" evidence="1">
    <location>
        <begin position="18"/>
        <end position="40"/>
    </location>
</feature>
<accession>A0A645BJV4</accession>
<sequence length="99" mass="10274">MFAGPLAGTLRLTYPRFLMANAAGAACWAGGISIIIHLLGAAADRYLKDASWVLLVVVLAAGLVVGRVVGRSFEHRVERYAAERLAADGGSADPPAPGQ</sequence>
<proteinExistence type="predicted"/>
<evidence type="ECO:0000256" key="1">
    <source>
        <dbReference type="SAM" id="Phobius"/>
    </source>
</evidence>
<reference evidence="2" key="1">
    <citation type="submission" date="2019-08" db="EMBL/GenBank/DDBJ databases">
        <authorList>
            <person name="Kucharzyk K."/>
            <person name="Murdoch R.W."/>
            <person name="Higgins S."/>
            <person name="Loffler F."/>
        </authorList>
    </citation>
    <scope>NUCLEOTIDE SEQUENCE</scope>
</reference>
<keyword evidence="1" id="KW-0472">Membrane</keyword>
<evidence type="ECO:0000313" key="2">
    <source>
        <dbReference type="EMBL" id="MPM65740.1"/>
    </source>
</evidence>
<keyword evidence="1" id="KW-0812">Transmembrane</keyword>
<feature type="transmembrane region" description="Helical" evidence="1">
    <location>
        <begin position="52"/>
        <end position="70"/>
    </location>
</feature>
<keyword evidence="1" id="KW-1133">Transmembrane helix</keyword>
<comment type="caution">
    <text evidence="2">The sequence shown here is derived from an EMBL/GenBank/DDBJ whole genome shotgun (WGS) entry which is preliminary data.</text>
</comment>
<dbReference type="EMBL" id="VSSQ01020686">
    <property type="protein sequence ID" value="MPM65740.1"/>
    <property type="molecule type" value="Genomic_DNA"/>
</dbReference>
<protein>
    <submittedName>
        <fullName evidence="2">Putative membrane protein</fullName>
    </submittedName>
</protein>
<organism evidence="2">
    <name type="scientific">bioreactor metagenome</name>
    <dbReference type="NCBI Taxonomy" id="1076179"/>
    <lineage>
        <taxon>unclassified sequences</taxon>
        <taxon>metagenomes</taxon>
        <taxon>ecological metagenomes</taxon>
    </lineage>
</organism>